<organism evidence="18">
    <name type="scientific">Selaginella moellendorffii</name>
    <name type="common">Spikemoss</name>
    <dbReference type="NCBI Taxonomy" id="88036"/>
    <lineage>
        <taxon>Eukaryota</taxon>
        <taxon>Viridiplantae</taxon>
        <taxon>Streptophyta</taxon>
        <taxon>Embryophyta</taxon>
        <taxon>Tracheophyta</taxon>
        <taxon>Lycopodiopsida</taxon>
        <taxon>Selaginellales</taxon>
        <taxon>Selaginellaceae</taxon>
        <taxon>Selaginella</taxon>
    </lineage>
</organism>
<dbReference type="Gene3D" id="1.10.520.10">
    <property type="match status" value="1"/>
</dbReference>
<dbReference type="PANTHER" id="PTHR31517:SF81">
    <property type="entry name" value="PEROXIDASE"/>
    <property type="match status" value="1"/>
</dbReference>
<dbReference type="GO" id="GO:0006950">
    <property type="term" value="P:response to stress"/>
    <property type="evidence" value="ECO:0000318"/>
    <property type="project" value="GO_Central"/>
</dbReference>
<keyword evidence="12 15" id="KW-0106">Calcium</keyword>
<dbReference type="Gene3D" id="1.10.420.10">
    <property type="entry name" value="Peroxidase, domain 2"/>
    <property type="match status" value="1"/>
</dbReference>
<evidence type="ECO:0000313" key="17">
    <source>
        <dbReference type="EMBL" id="EFJ11638.1"/>
    </source>
</evidence>
<comment type="cofactor">
    <cofactor evidence="12 15">
        <name>Ca(2+)</name>
        <dbReference type="ChEBI" id="CHEBI:29108"/>
    </cofactor>
    <text evidence="12 15">Binds 2 calcium ions per subunit.</text>
</comment>
<keyword evidence="8 15" id="KW-0560">Oxidoreductase</keyword>
<dbReference type="GO" id="GO:0020037">
    <property type="term" value="F:heme binding"/>
    <property type="evidence" value="ECO:0007669"/>
    <property type="project" value="UniProtKB-UniRule"/>
</dbReference>
<proteinExistence type="inferred from homology"/>
<dbReference type="GO" id="GO:0140825">
    <property type="term" value="F:lactoperoxidase activity"/>
    <property type="evidence" value="ECO:0007669"/>
    <property type="project" value="UniProtKB-EC"/>
</dbReference>
<keyword evidence="15" id="KW-0376">Hydrogen peroxide</keyword>
<keyword evidence="4 15" id="KW-0575">Peroxidase</keyword>
<dbReference type="GO" id="GO:0006979">
    <property type="term" value="P:response to oxidative stress"/>
    <property type="evidence" value="ECO:0007669"/>
    <property type="project" value="UniProtKB-UniRule"/>
</dbReference>
<feature type="disulfide bond" evidence="14">
    <location>
        <begin position="188"/>
        <end position="215"/>
    </location>
</feature>
<sequence length="309" mass="32887">MIDAAAGGLTPGFYQQSCPNAESMTRSTVQRLTLLDPTLSAALVRLVFHDCQVQGCDGSILLATTKNQSFSPVTTSELASSNNFGIRRLDAIDRIKSVLEASCPGVVSCADIVVMAARDAIALSGGPTIPILTGRRDGTTASAKQADDSLFPPQTPLDRVLSVFQSQGLDTVDAVALLGGHTLGVSHCPSVVNRLYPRMDSSLPLGFGASLRLRCPATIPMNNLSIIANDFTNLAFDNRFYSDVIASTGVLTVDQQLASDPRTRGIVNQFAADRAAFFRAFARGFQKMSQLNVLTSNAGQVRRSCRTAN</sequence>
<evidence type="ECO:0000256" key="5">
    <source>
        <dbReference type="ARBA" id="ARBA00022617"/>
    </source>
</evidence>
<evidence type="ECO:0000256" key="8">
    <source>
        <dbReference type="ARBA" id="ARBA00023002"/>
    </source>
</evidence>
<accession>D8SVB0</accession>
<dbReference type="PRINTS" id="PR00458">
    <property type="entry name" value="PEROXIDASE"/>
</dbReference>
<evidence type="ECO:0000256" key="9">
    <source>
        <dbReference type="ARBA" id="ARBA00023004"/>
    </source>
</evidence>
<dbReference type="InterPro" id="IPR019793">
    <property type="entry name" value="Peroxidases_heam-ligand_BS"/>
</dbReference>
<keyword evidence="5 15" id="KW-0349">Heme</keyword>
<evidence type="ECO:0000256" key="12">
    <source>
        <dbReference type="PIRSR" id="PIRSR600823-3"/>
    </source>
</evidence>
<dbReference type="InterPro" id="IPR033905">
    <property type="entry name" value="Secretory_peroxidase"/>
</dbReference>
<feature type="domain" description="Plant heme peroxidase family profile" evidence="16">
    <location>
        <begin position="8"/>
        <end position="309"/>
    </location>
</feature>
<evidence type="ECO:0000256" key="1">
    <source>
        <dbReference type="ARBA" id="ARBA00000189"/>
    </source>
</evidence>
<dbReference type="InterPro" id="IPR010255">
    <property type="entry name" value="Haem_peroxidase_sf"/>
</dbReference>
<evidence type="ECO:0000256" key="13">
    <source>
        <dbReference type="PIRSR" id="PIRSR600823-4"/>
    </source>
</evidence>
<gene>
    <name evidence="17" type="ORF">SELMODRAFT_125791</name>
</gene>
<comment type="similarity">
    <text evidence="15">Belongs to the peroxidase family. Classical plant (class III) peroxidase subfamily.</text>
</comment>
<feature type="binding site" description="axial binding residue" evidence="12">
    <location>
        <position position="181"/>
    </location>
    <ligand>
        <name>heme b</name>
        <dbReference type="ChEBI" id="CHEBI:60344"/>
    </ligand>
    <ligandPart>
        <name>Fe</name>
        <dbReference type="ChEBI" id="CHEBI:18248"/>
    </ligandPart>
</feature>
<dbReference type="GO" id="GO:0009505">
    <property type="term" value="C:plant-type cell wall"/>
    <property type="evidence" value="ECO:0000318"/>
    <property type="project" value="GO_Central"/>
</dbReference>
<feature type="binding site" evidence="12">
    <location>
        <position position="53"/>
    </location>
    <ligand>
        <name>Ca(2+)</name>
        <dbReference type="ChEBI" id="CHEBI:29108"/>
        <label>1</label>
    </ligand>
</feature>
<dbReference type="GO" id="GO:0046872">
    <property type="term" value="F:metal ion binding"/>
    <property type="evidence" value="ECO:0007669"/>
    <property type="project" value="UniProtKB-UniRule"/>
</dbReference>
<dbReference type="PROSITE" id="PS00436">
    <property type="entry name" value="PEROXIDASE_2"/>
    <property type="match status" value="1"/>
</dbReference>
<evidence type="ECO:0000256" key="4">
    <source>
        <dbReference type="ARBA" id="ARBA00022559"/>
    </source>
</evidence>
<name>D8SVB0_SELML</name>
<dbReference type="CDD" id="cd00693">
    <property type="entry name" value="secretory_peroxidase"/>
    <property type="match status" value="1"/>
</dbReference>
<feature type="binding site" evidence="12">
    <location>
        <position position="182"/>
    </location>
    <ligand>
        <name>Ca(2+)</name>
        <dbReference type="ChEBI" id="CHEBI:29108"/>
        <label>2</label>
    </ligand>
</feature>
<dbReference type="InParanoid" id="D8SVB0"/>
<evidence type="ECO:0000259" key="16">
    <source>
        <dbReference type="PROSITE" id="PS50873"/>
    </source>
</evidence>
<feature type="binding site" evidence="12">
    <location>
        <position position="55"/>
    </location>
    <ligand>
        <name>Ca(2+)</name>
        <dbReference type="ChEBI" id="CHEBI:29108"/>
        <label>1</label>
    </ligand>
</feature>
<dbReference type="PROSITE" id="PS50873">
    <property type="entry name" value="PEROXIDASE_4"/>
    <property type="match status" value="1"/>
</dbReference>
<comment type="subcellular location">
    <subcellularLocation>
        <location evidence="15">Secreted</location>
    </subcellularLocation>
</comment>
<evidence type="ECO:0000256" key="14">
    <source>
        <dbReference type="PIRSR" id="PIRSR600823-5"/>
    </source>
</evidence>
<dbReference type="EC" id="1.11.1.7" evidence="3 15"/>
<dbReference type="Gramene" id="EFJ11638">
    <property type="protein sequence ID" value="EFJ11638"/>
    <property type="gene ID" value="SELMODRAFT_125791"/>
</dbReference>
<protein>
    <recommendedName>
        <fullName evidence="3 15">Peroxidase</fullName>
        <ecNumber evidence="3 15">1.11.1.7</ecNumber>
    </recommendedName>
</protein>
<comment type="catalytic activity">
    <reaction evidence="1 15">
        <text>2 a phenolic donor + H2O2 = 2 a phenolic radical donor + 2 H2O</text>
        <dbReference type="Rhea" id="RHEA:56136"/>
        <dbReference type="ChEBI" id="CHEBI:15377"/>
        <dbReference type="ChEBI" id="CHEBI:16240"/>
        <dbReference type="ChEBI" id="CHEBI:139520"/>
        <dbReference type="ChEBI" id="CHEBI:139521"/>
        <dbReference type="EC" id="1.11.1.7"/>
    </reaction>
</comment>
<feature type="active site" description="Proton acceptor" evidence="11">
    <location>
        <position position="49"/>
    </location>
</feature>
<feature type="binding site" evidence="12">
    <location>
        <position position="59"/>
    </location>
    <ligand>
        <name>Ca(2+)</name>
        <dbReference type="ChEBI" id="CHEBI:29108"/>
        <label>1</label>
    </ligand>
</feature>
<dbReference type="GO" id="GO:0005576">
    <property type="term" value="C:extracellular region"/>
    <property type="evidence" value="ECO:0007669"/>
    <property type="project" value="UniProtKB-SubCell"/>
</dbReference>
<evidence type="ECO:0000256" key="7">
    <source>
        <dbReference type="ARBA" id="ARBA00022729"/>
    </source>
</evidence>
<reference evidence="17 18" key="1">
    <citation type="journal article" date="2011" name="Science">
        <title>The Selaginella genome identifies genetic changes associated with the evolution of vascular plants.</title>
        <authorList>
            <person name="Banks J.A."/>
            <person name="Nishiyama T."/>
            <person name="Hasebe M."/>
            <person name="Bowman J.L."/>
            <person name="Gribskov M."/>
            <person name="dePamphilis C."/>
            <person name="Albert V.A."/>
            <person name="Aono N."/>
            <person name="Aoyama T."/>
            <person name="Ambrose B.A."/>
            <person name="Ashton N.W."/>
            <person name="Axtell M.J."/>
            <person name="Barker E."/>
            <person name="Barker M.S."/>
            <person name="Bennetzen J.L."/>
            <person name="Bonawitz N.D."/>
            <person name="Chapple C."/>
            <person name="Cheng C."/>
            <person name="Correa L.G."/>
            <person name="Dacre M."/>
            <person name="DeBarry J."/>
            <person name="Dreyer I."/>
            <person name="Elias M."/>
            <person name="Engstrom E.M."/>
            <person name="Estelle M."/>
            <person name="Feng L."/>
            <person name="Finet C."/>
            <person name="Floyd S.K."/>
            <person name="Frommer W.B."/>
            <person name="Fujita T."/>
            <person name="Gramzow L."/>
            <person name="Gutensohn M."/>
            <person name="Harholt J."/>
            <person name="Hattori M."/>
            <person name="Heyl A."/>
            <person name="Hirai T."/>
            <person name="Hiwatashi Y."/>
            <person name="Ishikawa M."/>
            <person name="Iwata M."/>
            <person name="Karol K.G."/>
            <person name="Koehler B."/>
            <person name="Kolukisaoglu U."/>
            <person name="Kubo M."/>
            <person name="Kurata T."/>
            <person name="Lalonde S."/>
            <person name="Li K."/>
            <person name="Li Y."/>
            <person name="Litt A."/>
            <person name="Lyons E."/>
            <person name="Manning G."/>
            <person name="Maruyama T."/>
            <person name="Michael T.P."/>
            <person name="Mikami K."/>
            <person name="Miyazaki S."/>
            <person name="Morinaga S."/>
            <person name="Murata T."/>
            <person name="Mueller-Roeber B."/>
            <person name="Nelson D.R."/>
            <person name="Obara M."/>
            <person name="Oguri Y."/>
            <person name="Olmstead R.G."/>
            <person name="Onodera N."/>
            <person name="Petersen B.L."/>
            <person name="Pils B."/>
            <person name="Prigge M."/>
            <person name="Rensing S.A."/>
            <person name="Riano-Pachon D.M."/>
            <person name="Roberts A.W."/>
            <person name="Sato Y."/>
            <person name="Scheller H.V."/>
            <person name="Schulz B."/>
            <person name="Schulz C."/>
            <person name="Shakirov E.V."/>
            <person name="Shibagaki N."/>
            <person name="Shinohara N."/>
            <person name="Shippen D.E."/>
            <person name="Soerensen I."/>
            <person name="Sotooka R."/>
            <person name="Sugimoto N."/>
            <person name="Sugita M."/>
            <person name="Sumikawa N."/>
            <person name="Tanurdzic M."/>
            <person name="Theissen G."/>
            <person name="Ulvskov P."/>
            <person name="Wakazuki S."/>
            <person name="Weng J.K."/>
            <person name="Willats W.W."/>
            <person name="Wipf D."/>
            <person name="Wolf P.G."/>
            <person name="Yang L."/>
            <person name="Zimmer A.D."/>
            <person name="Zhu Q."/>
            <person name="Mitros T."/>
            <person name="Hellsten U."/>
            <person name="Loque D."/>
            <person name="Otillar R."/>
            <person name="Salamov A."/>
            <person name="Schmutz J."/>
            <person name="Shapiro H."/>
            <person name="Lindquist E."/>
            <person name="Lucas S."/>
            <person name="Rokhsar D."/>
            <person name="Grigoriev I.V."/>
        </authorList>
    </citation>
    <scope>NUCLEOTIDE SEQUENCE [LARGE SCALE GENOMIC DNA]</scope>
</reference>
<feature type="binding site" evidence="12">
    <location>
        <position position="50"/>
    </location>
    <ligand>
        <name>Ca(2+)</name>
        <dbReference type="ChEBI" id="CHEBI:29108"/>
        <label>1</label>
    </ligand>
</feature>
<evidence type="ECO:0000256" key="3">
    <source>
        <dbReference type="ARBA" id="ARBA00012313"/>
    </source>
</evidence>
<dbReference type="EMBL" id="GL377645">
    <property type="protein sequence ID" value="EFJ11638.1"/>
    <property type="molecule type" value="Genomic_DNA"/>
</dbReference>
<dbReference type="PRINTS" id="PR00461">
    <property type="entry name" value="PLPEROXIDASE"/>
</dbReference>
<dbReference type="PANTHER" id="PTHR31517">
    <property type="match status" value="1"/>
</dbReference>
<evidence type="ECO:0000313" key="18">
    <source>
        <dbReference type="Proteomes" id="UP000001514"/>
    </source>
</evidence>
<feature type="disulfide bond" evidence="14">
    <location>
        <begin position="18"/>
        <end position="103"/>
    </location>
</feature>
<dbReference type="InterPro" id="IPR002016">
    <property type="entry name" value="Haem_peroxidase"/>
</dbReference>
<feature type="site" description="Transition state stabilizer" evidence="13">
    <location>
        <position position="45"/>
    </location>
</feature>
<keyword evidence="18" id="KW-1185">Reference proteome</keyword>
<dbReference type="STRING" id="88036.D8SVB0"/>
<dbReference type="HOGENOM" id="CLU_010543_0_3_1"/>
<feature type="binding site" evidence="12">
    <location>
        <position position="232"/>
    </location>
    <ligand>
        <name>Ca(2+)</name>
        <dbReference type="ChEBI" id="CHEBI:29108"/>
        <label>2</label>
    </ligand>
</feature>
<keyword evidence="10 14" id="KW-1015">Disulfide bond</keyword>
<feature type="disulfide bond" evidence="14">
    <location>
        <begin position="109"/>
        <end position="305"/>
    </location>
</feature>
<comment type="cofactor">
    <cofactor evidence="12 15">
        <name>heme b</name>
        <dbReference type="ChEBI" id="CHEBI:60344"/>
    </cofactor>
    <text evidence="12 15">Binds 1 heme b (iron(II)-protoporphyrin IX) group per subunit.</text>
</comment>
<evidence type="ECO:0000256" key="11">
    <source>
        <dbReference type="PIRSR" id="PIRSR600823-1"/>
    </source>
</evidence>
<dbReference type="AlphaFoldDB" id="D8SVB0"/>
<evidence type="ECO:0000256" key="6">
    <source>
        <dbReference type="ARBA" id="ARBA00022723"/>
    </source>
</evidence>
<dbReference type="GO" id="GO:0042744">
    <property type="term" value="P:hydrogen peroxide catabolic process"/>
    <property type="evidence" value="ECO:0007669"/>
    <property type="project" value="UniProtKB-KW"/>
</dbReference>
<feature type="disulfide bond" evidence="14">
    <location>
        <begin position="51"/>
        <end position="56"/>
    </location>
</feature>
<keyword evidence="7" id="KW-0732">Signal</keyword>
<dbReference type="eggNOG" id="ENOG502QU16">
    <property type="taxonomic scope" value="Eukaryota"/>
</dbReference>
<keyword evidence="6 12" id="KW-0479">Metal-binding</keyword>
<dbReference type="Proteomes" id="UP000001514">
    <property type="component" value="Unassembled WGS sequence"/>
</dbReference>
<dbReference type="FunFam" id="1.10.420.10:FF:000007">
    <property type="entry name" value="Peroxidase"/>
    <property type="match status" value="1"/>
</dbReference>
<keyword evidence="9 12" id="KW-0408">Iron</keyword>
<dbReference type="KEGG" id="smo:SELMODRAFT_125791"/>
<keyword evidence="15" id="KW-0964">Secreted</keyword>
<evidence type="ECO:0000256" key="10">
    <source>
        <dbReference type="ARBA" id="ARBA00023157"/>
    </source>
</evidence>
<comment type="similarity">
    <text evidence="2">Belongs to the peroxidase family. Ascorbate peroxidase subfamily.</text>
</comment>
<evidence type="ECO:0000256" key="15">
    <source>
        <dbReference type="RuleBase" id="RU362060"/>
    </source>
</evidence>
<feature type="binding site" evidence="12">
    <location>
        <position position="237"/>
    </location>
    <ligand>
        <name>Ca(2+)</name>
        <dbReference type="ChEBI" id="CHEBI:29108"/>
        <label>2</label>
    </ligand>
</feature>
<feature type="binding site" evidence="12">
    <location>
        <position position="57"/>
    </location>
    <ligand>
        <name>Ca(2+)</name>
        <dbReference type="ChEBI" id="CHEBI:29108"/>
        <label>1</label>
    </ligand>
</feature>
<dbReference type="SUPFAM" id="SSF48113">
    <property type="entry name" value="Heme-dependent peroxidases"/>
    <property type="match status" value="1"/>
</dbReference>
<dbReference type="InterPro" id="IPR000823">
    <property type="entry name" value="Peroxidase_pln"/>
</dbReference>
<dbReference type="Pfam" id="PF00141">
    <property type="entry name" value="peroxidase"/>
    <property type="match status" value="1"/>
</dbReference>
<dbReference type="GO" id="GO:0004601">
    <property type="term" value="F:peroxidase activity"/>
    <property type="evidence" value="ECO:0000318"/>
    <property type="project" value="GO_Central"/>
</dbReference>
<comment type="function">
    <text evidence="15">Removal of H(2)O(2), oxidation of toxic reductants, biosynthesis and degradation of lignin, suberization, auxin catabolism, response to environmental stresses such as wounding, pathogen attack and oxidative stress.</text>
</comment>
<dbReference type="InterPro" id="IPR019794">
    <property type="entry name" value="Peroxidases_AS"/>
</dbReference>
<dbReference type="PROSITE" id="PS00435">
    <property type="entry name" value="PEROXIDASE_1"/>
    <property type="match status" value="1"/>
</dbReference>
<evidence type="ECO:0000256" key="2">
    <source>
        <dbReference type="ARBA" id="ARBA00006873"/>
    </source>
</evidence>